<evidence type="ECO:0000313" key="2">
    <source>
        <dbReference type="Proteomes" id="UP000299102"/>
    </source>
</evidence>
<organism evidence="1 2">
    <name type="scientific">Eumeta variegata</name>
    <name type="common">Bagworm moth</name>
    <name type="synonym">Eumeta japonica</name>
    <dbReference type="NCBI Taxonomy" id="151549"/>
    <lineage>
        <taxon>Eukaryota</taxon>
        <taxon>Metazoa</taxon>
        <taxon>Ecdysozoa</taxon>
        <taxon>Arthropoda</taxon>
        <taxon>Hexapoda</taxon>
        <taxon>Insecta</taxon>
        <taxon>Pterygota</taxon>
        <taxon>Neoptera</taxon>
        <taxon>Endopterygota</taxon>
        <taxon>Lepidoptera</taxon>
        <taxon>Glossata</taxon>
        <taxon>Ditrysia</taxon>
        <taxon>Tineoidea</taxon>
        <taxon>Psychidae</taxon>
        <taxon>Oiketicinae</taxon>
        <taxon>Eumeta</taxon>
    </lineage>
</organism>
<reference evidence="1 2" key="1">
    <citation type="journal article" date="2019" name="Commun. Biol.">
        <title>The bagworm genome reveals a unique fibroin gene that provides high tensile strength.</title>
        <authorList>
            <person name="Kono N."/>
            <person name="Nakamura H."/>
            <person name="Ohtoshi R."/>
            <person name="Tomita M."/>
            <person name="Numata K."/>
            <person name="Arakawa K."/>
        </authorList>
    </citation>
    <scope>NUCLEOTIDE SEQUENCE [LARGE SCALE GENOMIC DNA]</scope>
</reference>
<evidence type="ECO:0000313" key="1">
    <source>
        <dbReference type="EMBL" id="GBP38186.1"/>
    </source>
</evidence>
<gene>
    <name evidence="1" type="ORF">EVAR_18065_1</name>
</gene>
<proteinExistence type="predicted"/>
<name>A0A4C1VGX6_EUMVA</name>
<sequence length="102" mass="12032">MYGGESRIWQKKNESRLNAVEMRSLSGMCGVSRKDRCRNSDVRERCGLKDDVETRVERGMLRWFDHLERMNENDKSIERMCVMDRSARVALENPMQTILVAY</sequence>
<keyword evidence="2" id="KW-1185">Reference proteome</keyword>
<dbReference type="AlphaFoldDB" id="A0A4C1VGX6"/>
<comment type="caution">
    <text evidence="1">The sequence shown here is derived from an EMBL/GenBank/DDBJ whole genome shotgun (WGS) entry which is preliminary data.</text>
</comment>
<protein>
    <submittedName>
        <fullName evidence="1">Uncharacterized protein</fullName>
    </submittedName>
</protein>
<dbReference type="OrthoDB" id="425681at2759"/>
<accession>A0A4C1VGX6</accession>
<dbReference type="Proteomes" id="UP000299102">
    <property type="component" value="Unassembled WGS sequence"/>
</dbReference>
<dbReference type="EMBL" id="BGZK01000345">
    <property type="protein sequence ID" value="GBP38186.1"/>
    <property type="molecule type" value="Genomic_DNA"/>
</dbReference>